<comment type="caution">
    <text evidence="1">The sequence shown here is derived from an EMBL/GenBank/DDBJ whole genome shotgun (WGS) entry which is preliminary data.</text>
</comment>
<dbReference type="InterPro" id="IPR008979">
    <property type="entry name" value="Galactose-bd-like_sf"/>
</dbReference>
<reference evidence="1 2" key="1">
    <citation type="submission" date="2023-07" db="EMBL/GenBank/DDBJ databases">
        <title>Genomic Encyclopedia of Type Strains, Phase IV (KMG-IV): sequencing the most valuable type-strain genomes for metagenomic binning, comparative biology and taxonomic classification.</title>
        <authorList>
            <person name="Goeker M."/>
        </authorList>
    </citation>
    <scope>NUCLEOTIDE SEQUENCE [LARGE SCALE GENOMIC DNA]</scope>
    <source>
        <strain evidence="1 2">DSM 5896</strain>
    </source>
</reference>
<name>A0ABU0FDG6_9HYPH</name>
<gene>
    <name evidence="1" type="ORF">J3R73_001970</name>
</gene>
<organism evidence="1 2">
    <name type="scientific">Labrys monachus</name>
    <dbReference type="NCBI Taxonomy" id="217067"/>
    <lineage>
        <taxon>Bacteria</taxon>
        <taxon>Pseudomonadati</taxon>
        <taxon>Pseudomonadota</taxon>
        <taxon>Alphaproteobacteria</taxon>
        <taxon>Hyphomicrobiales</taxon>
        <taxon>Xanthobacteraceae</taxon>
        <taxon>Labrys</taxon>
    </lineage>
</organism>
<evidence type="ECO:0000313" key="1">
    <source>
        <dbReference type="EMBL" id="MDQ0392178.1"/>
    </source>
</evidence>
<dbReference type="RefSeq" id="WP_307425667.1">
    <property type="nucleotide sequence ID" value="NZ_JAUSVK010000001.1"/>
</dbReference>
<protein>
    <recommendedName>
        <fullName evidence="3">F5/8 type C domain-containing protein</fullName>
    </recommendedName>
</protein>
<proteinExistence type="predicted"/>
<evidence type="ECO:0008006" key="3">
    <source>
        <dbReference type="Google" id="ProtNLM"/>
    </source>
</evidence>
<sequence>MTIYSIQATFGRGELTPKLHSRADLDHFKMGLSICRNWMVMRQGGLKRRPGTQFIAEVKDSSRPARLIPFIYNASQAYVLVLNAGVFRVYALGGRVGTVEVAHSYADADLPDLDYDQTNDVLDITHRAYQPQRISRLGNTSWALNPVATTDGPYLPLNATGTIITPSDTGNAVPIMTSNTAPSGTVTASGTYAGAAWHVFDGDPNSVWISSDASAWIGYQFAAARVIVGYSIKSGFSITVNDPNDLGSLNAPKSWTFEGSNDGTTWVTLDSQFGQTSWSFGETRSYLFTNTTAYAYYRLSLINNNGGTYRELSKMAYLEDPSAAAAITLTASSTTGINNNTGFAASDVGRYVSLLGSDARFHPFKIASVASTTVATAKATGSALPTTKGTQQWKLGAWSATTGWPAHVATFEGRKAYARTDAQPNGVWMTKSGGYGTTLDFSTTVPTADDDAITFTLTDVNEIQWIAESQELLMGTAGAARTLGRDSANLPFSASNFRQELASNYASEAVRPVKVGASTLFVSTFGKAMREFVRSDNGIDYQTPDISILSEHLVQSGIVELCYAQEPDSIVWLPVGNGELVGLTYEKDQSMAGMHHHQLGGDGFVECSCTIPGTDRNELWMIVRRTVNGQTRRYIERMAAPFEAATMDPAQAWYVDCGLQYSGAPVTSVSGLSHLEGETVSILADGARETDQVVTGGSVPLASGRAAATITVGLPMTSRARTLPSPLSIGDGSGLGRRKKVVSAKLDLFETGSMMVGRDEAGVEEIAFRATTDPLVAAPPLVTGFHDCRFASSWNDKGQIELIAAGPRPATLLSLTLSLETEP</sequence>
<accession>A0ABU0FDG6</accession>
<keyword evidence="2" id="KW-1185">Reference proteome</keyword>
<evidence type="ECO:0000313" key="2">
    <source>
        <dbReference type="Proteomes" id="UP001237448"/>
    </source>
</evidence>
<dbReference type="EMBL" id="JAUSVK010000001">
    <property type="protein sequence ID" value="MDQ0392178.1"/>
    <property type="molecule type" value="Genomic_DNA"/>
</dbReference>
<dbReference type="Proteomes" id="UP001237448">
    <property type="component" value="Unassembled WGS sequence"/>
</dbReference>
<dbReference type="Gene3D" id="2.60.120.260">
    <property type="entry name" value="Galactose-binding domain-like"/>
    <property type="match status" value="1"/>
</dbReference>
<dbReference type="SUPFAM" id="SSF49785">
    <property type="entry name" value="Galactose-binding domain-like"/>
    <property type="match status" value="1"/>
</dbReference>